<dbReference type="Gramene" id="OB11G15000.1">
    <property type="protein sequence ID" value="OB11G15000.1"/>
    <property type="gene ID" value="OB11G15000"/>
</dbReference>
<feature type="compositionally biased region" description="Basic and acidic residues" evidence="1">
    <location>
        <begin position="44"/>
        <end position="55"/>
    </location>
</feature>
<accession>J3N6R4</accession>
<proteinExistence type="predicted"/>
<reference evidence="2" key="1">
    <citation type="journal article" date="2013" name="Nat. Commun.">
        <title>Whole-genome sequencing of Oryza brachyantha reveals mechanisms underlying Oryza genome evolution.</title>
        <authorList>
            <person name="Chen J."/>
            <person name="Huang Q."/>
            <person name="Gao D."/>
            <person name="Wang J."/>
            <person name="Lang Y."/>
            <person name="Liu T."/>
            <person name="Li B."/>
            <person name="Bai Z."/>
            <person name="Luis Goicoechea J."/>
            <person name="Liang C."/>
            <person name="Chen C."/>
            <person name="Zhang W."/>
            <person name="Sun S."/>
            <person name="Liao Y."/>
            <person name="Zhang X."/>
            <person name="Yang L."/>
            <person name="Song C."/>
            <person name="Wang M."/>
            <person name="Shi J."/>
            <person name="Liu G."/>
            <person name="Liu J."/>
            <person name="Zhou H."/>
            <person name="Zhou W."/>
            <person name="Yu Q."/>
            <person name="An N."/>
            <person name="Chen Y."/>
            <person name="Cai Q."/>
            <person name="Wang B."/>
            <person name="Liu B."/>
            <person name="Min J."/>
            <person name="Huang Y."/>
            <person name="Wu H."/>
            <person name="Li Z."/>
            <person name="Zhang Y."/>
            <person name="Yin Y."/>
            <person name="Song W."/>
            <person name="Jiang J."/>
            <person name="Jackson S.A."/>
            <person name="Wing R.A."/>
            <person name="Wang J."/>
            <person name="Chen M."/>
        </authorList>
    </citation>
    <scope>NUCLEOTIDE SEQUENCE [LARGE SCALE GENOMIC DNA]</scope>
    <source>
        <strain evidence="2">cv. IRGC 101232</strain>
    </source>
</reference>
<organism evidence="2">
    <name type="scientific">Oryza brachyantha</name>
    <name type="common">malo sina</name>
    <dbReference type="NCBI Taxonomy" id="4533"/>
    <lineage>
        <taxon>Eukaryota</taxon>
        <taxon>Viridiplantae</taxon>
        <taxon>Streptophyta</taxon>
        <taxon>Embryophyta</taxon>
        <taxon>Tracheophyta</taxon>
        <taxon>Spermatophyta</taxon>
        <taxon>Magnoliopsida</taxon>
        <taxon>Liliopsida</taxon>
        <taxon>Poales</taxon>
        <taxon>Poaceae</taxon>
        <taxon>BOP clade</taxon>
        <taxon>Oryzoideae</taxon>
        <taxon>Oryzeae</taxon>
        <taxon>Oryzinae</taxon>
        <taxon>Oryza</taxon>
    </lineage>
</organism>
<keyword evidence="3" id="KW-1185">Reference proteome</keyword>
<protein>
    <submittedName>
        <fullName evidence="2">Uncharacterized protein</fullName>
    </submittedName>
</protein>
<evidence type="ECO:0000313" key="3">
    <source>
        <dbReference type="Proteomes" id="UP000006038"/>
    </source>
</evidence>
<name>J3N6R4_ORYBR</name>
<sequence length="88" mass="9453">VVDELVERLPVLPSSRIGDAQDGRASPEMAPPPGQDGGHHGLVRRQEGQDVLEESVREDVDPVVFTGVPVPRSLALSLRRHSAEQVVG</sequence>
<dbReference type="HOGENOM" id="CLU_2475480_0_0_1"/>
<evidence type="ECO:0000256" key="1">
    <source>
        <dbReference type="SAM" id="MobiDB-lite"/>
    </source>
</evidence>
<dbReference type="Proteomes" id="UP000006038">
    <property type="component" value="Chromosome 11"/>
</dbReference>
<reference evidence="2" key="2">
    <citation type="submission" date="2013-04" db="UniProtKB">
        <authorList>
            <consortium name="EnsemblPlants"/>
        </authorList>
    </citation>
    <scope>IDENTIFICATION</scope>
</reference>
<feature type="region of interest" description="Disordered" evidence="1">
    <location>
        <begin position="13"/>
        <end position="55"/>
    </location>
</feature>
<dbReference type="AlphaFoldDB" id="J3N6R4"/>
<evidence type="ECO:0000313" key="2">
    <source>
        <dbReference type="EnsemblPlants" id="OB11G15000.1"/>
    </source>
</evidence>
<dbReference type="EnsemblPlants" id="OB11G15000.1">
    <property type="protein sequence ID" value="OB11G15000.1"/>
    <property type="gene ID" value="OB11G15000"/>
</dbReference>